<dbReference type="EMBL" id="JBHUPD010000001">
    <property type="protein sequence ID" value="MFD2871056.1"/>
    <property type="molecule type" value="Genomic_DNA"/>
</dbReference>
<dbReference type="GO" id="GO:0016740">
    <property type="term" value="F:transferase activity"/>
    <property type="evidence" value="ECO:0007669"/>
    <property type="project" value="UniProtKB-KW"/>
</dbReference>
<dbReference type="Proteomes" id="UP001597557">
    <property type="component" value="Unassembled WGS sequence"/>
</dbReference>
<evidence type="ECO:0000259" key="3">
    <source>
        <dbReference type="Pfam" id="PF01648"/>
    </source>
</evidence>
<organism evidence="4 5">
    <name type="scientific">Mucilaginibacter ximonensis</name>
    <dbReference type="NCBI Taxonomy" id="538021"/>
    <lineage>
        <taxon>Bacteria</taxon>
        <taxon>Pseudomonadati</taxon>
        <taxon>Bacteroidota</taxon>
        <taxon>Sphingobacteriia</taxon>
        <taxon>Sphingobacteriales</taxon>
        <taxon>Sphingobacteriaceae</taxon>
        <taxon>Mucilaginibacter</taxon>
    </lineage>
</organism>
<evidence type="ECO:0000313" key="5">
    <source>
        <dbReference type="Proteomes" id="UP001597557"/>
    </source>
</evidence>
<protein>
    <submittedName>
        <fullName evidence="4">4'-phosphopantetheinyl transferase family protein</fullName>
    </submittedName>
</protein>
<accession>A0ABW5Y6X3</accession>
<keyword evidence="5" id="KW-1185">Reference proteome</keyword>
<dbReference type="Gene3D" id="3.90.470.20">
    <property type="entry name" value="4'-phosphopantetheinyl transferase domain"/>
    <property type="match status" value="2"/>
</dbReference>
<dbReference type="InterPro" id="IPR008278">
    <property type="entry name" value="4-PPantetheinyl_Trfase_dom"/>
</dbReference>
<proteinExistence type="inferred from homology"/>
<dbReference type="InterPro" id="IPR050559">
    <property type="entry name" value="P-Pant_transferase_sf"/>
</dbReference>
<gene>
    <name evidence="4" type="ORF">ACFS5N_01170</name>
</gene>
<keyword evidence="2 4" id="KW-0808">Transferase</keyword>
<comment type="caution">
    <text evidence="4">The sequence shown here is derived from an EMBL/GenBank/DDBJ whole genome shotgun (WGS) entry which is preliminary data.</text>
</comment>
<evidence type="ECO:0000256" key="1">
    <source>
        <dbReference type="ARBA" id="ARBA00010990"/>
    </source>
</evidence>
<dbReference type="Pfam" id="PF01648">
    <property type="entry name" value="ACPS"/>
    <property type="match status" value="1"/>
</dbReference>
<reference evidence="5" key="1">
    <citation type="journal article" date="2019" name="Int. J. Syst. Evol. Microbiol.">
        <title>The Global Catalogue of Microorganisms (GCM) 10K type strain sequencing project: providing services to taxonomists for standard genome sequencing and annotation.</title>
        <authorList>
            <consortium name="The Broad Institute Genomics Platform"/>
            <consortium name="The Broad Institute Genome Sequencing Center for Infectious Disease"/>
            <person name="Wu L."/>
            <person name="Ma J."/>
        </authorList>
    </citation>
    <scope>NUCLEOTIDE SEQUENCE [LARGE SCALE GENOMIC DNA]</scope>
    <source>
        <strain evidence="5">KCTC 22437</strain>
    </source>
</reference>
<dbReference type="PANTHER" id="PTHR12215">
    <property type="entry name" value="PHOSPHOPANTETHEINE TRANSFERASE"/>
    <property type="match status" value="1"/>
</dbReference>
<dbReference type="InterPro" id="IPR037143">
    <property type="entry name" value="4-PPantetheinyl_Trfase_dom_sf"/>
</dbReference>
<dbReference type="RefSeq" id="WP_377181359.1">
    <property type="nucleotide sequence ID" value="NZ_JBHUPD010000001.1"/>
</dbReference>
<comment type="similarity">
    <text evidence="1">Belongs to the P-Pant transferase superfamily. Gsp/Sfp/HetI/AcpT family.</text>
</comment>
<dbReference type="PANTHER" id="PTHR12215:SF10">
    <property type="entry name" value="L-AMINOADIPATE-SEMIALDEHYDE DEHYDROGENASE-PHOSPHOPANTETHEINYL TRANSFERASE"/>
    <property type="match status" value="1"/>
</dbReference>
<sequence>MIAGFYMQIAENRANNDLGHKLSLLPQFLQHKIAAKRQQLDVHLSITGNLLLLKLIDHFKLDLKLDDLGYGPYQRPYFDAGFDFNISHSGNCVICCGTMEGKIGVDIEVIKPIDINYDDYFTNTEQQNIRAAQNQQTEFFKYWTRKEAVLKAVGTGVYTPLLAINVSSDEVIYKGEHYYLSPLEVGPGFAGHIASTLRQDIYIKKAEV</sequence>
<name>A0ABW5Y6X3_9SPHI</name>
<evidence type="ECO:0000256" key="2">
    <source>
        <dbReference type="ARBA" id="ARBA00022679"/>
    </source>
</evidence>
<feature type="domain" description="4'-phosphopantetheinyl transferase" evidence="3">
    <location>
        <begin position="103"/>
        <end position="169"/>
    </location>
</feature>
<dbReference type="SUPFAM" id="SSF56214">
    <property type="entry name" value="4'-phosphopantetheinyl transferase"/>
    <property type="match status" value="2"/>
</dbReference>
<evidence type="ECO:0000313" key="4">
    <source>
        <dbReference type="EMBL" id="MFD2871056.1"/>
    </source>
</evidence>